<dbReference type="AlphaFoldDB" id="A0A4Y7QDP0"/>
<dbReference type="Gene3D" id="3.80.10.10">
    <property type="entry name" value="Ribonuclease Inhibitor"/>
    <property type="match status" value="1"/>
</dbReference>
<dbReference type="EMBL" id="ML170164">
    <property type="protein sequence ID" value="TDL25328.1"/>
    <property type="molecule type" value="Genomic_DNA"/>
</dbReference>
<gene>
    <name evidence="1" type="ORF">BD410DRAFT_896232</name>
</gene>
<dbReference type="VEuPathDB" id="FungiDB:BD410DRAFT_896232"/>
<reference evidence="1 2" key="1">
    <citation type="submission" date="2018-06" db="EMBL/GenBank/DDBJ databases">
        <title>A transcriptomic atlas of mushroom development highlights an independent origin of complex multicellularity.</title>
        <authorList>
            <consortium name="DOE Joint Genome Institute"/>
            <person name="Krizsan K."/>
            <person name="Almasi E."/>
            <person name="Merenyi Z."/>
            <person name="Sahu N."/>
            <person name="Viragh M."/>
            <person name="Koszo T."/>
            <person name="Mondo S."/>
            <person name="Kiss B."/>
            <person name="Balint B."/>
            <person name="Kues U."/>
            <person name="Barry K."/>
            <person name="Hegedus J.C."/>
            <person name="Henrissat B."/>
            <person name="Johnson J."/>
            <person name="Lipzen A."/>
            <person name="Ohm R."/>
            <person name="Nagy I."/>
            <person name="Pangilinan J."/>
            <person name="Yan J."/>
            <person name="Xiong Y."/>
            <person name="Grigoriev I.V."/>
            <person name="Hibbett D.S."/>
            <person name="Nagy L.G."/>
        </authorList>
    </citation>
    <scope>NUCLEOTIDE SEQUENCE [LARGE SCALE GENOMIC DNA]</scope>
    <source>
        <strain evidence="1 2">SZMC22713</strain>
    </source>
</reference>
<dbReference type="Proteomes" id="UP000294933">
    <property type="component" value="Unassembled WGS sequence"/>
</dbReference>
<dbReference type="STRING" id="50990.A0A4Y7QDP0"/>
<evidence type="ECO:0008006" key="3">
    <source>
        <dbReference type="Google" id="ProtNLM"/>
    </source>
</evidence>
<proteinExistence type="predicted"/>
<keyword evidence="2" id="KW-1185">Reference proteome</keyword>
<accession>A0A4Y7QDP0</accession>
<dbReference type="OrthoDB" id="2269034at2759"/>
<dbReference type="InterPro" id="IPR032675">
    <property type="entry name" value="LRR_dom_sf"/>
</dbReference>
<protein>
    <recommendedName>
        <fullName evidence="3">F-box domain-containing protein</fullName>
    </recommendedName>
</protein>
<evidence type="ECO:0000313" key="2">
    <source>
        <dbReference type="Proteomes" id="UP000294933"/>
    </source>
</evidence>
<organism evidence="1 2">
    <name type="scientific">Rickenella mellea</name>
    <dbReference type="NCBI Taxonomy" id="50990"/>
    <lineage>
        <taxon>Eukaryota</taxon>
        <taxon>Fungi</taxon>
        <taxon>Dikarya</taxon>
        <taxon>Basidiomycota</taxon>
        <taxon>Agaricomycotina</taxon>
        <taxon>Agaricomycetes</taxon>
        <taxon>Hymenochaetales</taxon>
        <taxon>Rickenellaceae</taxon>
        <taxon>Rickenella</taxon>
    </lineage>
</organism>
<evidence type="ECO:0000313" key="1">
    <source>
        <dbReference type="EMBL" id="TDL25328.1"/>
    </source>
</evidence>
<name>A0A4Y7QDP0_9AGAM</name>
<dbReference type="SUPFAM" id="SSF52047">
    <property type="entry name" value="RNI-like"/>
    <property type="match status" value="1"/>
</dbReference>
<sequence length="490" mass="55148">MEADEAHGQTHSPTPHSARARAAPIASLSFELLSQVFLECLPPDGLPTASITTAPLLLGRICSYWRSVAFSTPQLWAGLELDDSFPNGPTKHALVVKEWTIRAGSCLLSYHLFFNAQVLDVILPYRSRWRHIEGNFEPNAWDTFYSVVTRCAAPHLRYLNIGILSHPPFSSHRNATPIEVTIPFPGASQLQSLFLKTDCNTHNFFDRMDAPSLRTLVFYGTNASLDSCWSCLRYCPNLEHFSATCQVKLPFTITPENDHVLEANQLKHLRLTLHFVDTGPFLDRLHAPALEKLEFNFYNLPEHPIGVPELSHFLKRSGAHLVDLNIDVPLTRDQILDCLHHTPALTSLELHTVQQLDDHIIQALTLRPEITHNNICVELQSLTLADGSDLSIEAIEAMILSRWGGPMGRTSSSKAPDEDWVRKLGHVILIRLDFGKDILLSERPKILRCVEEGLQVEEQPPERYDSDSSEDFYSSWRHGGWSDNTTSVSC</sequence>